<dbReference type="FunCoup" id="A0A7J7DC81">
    <property type="interactions" value="396"/>
</dbReference>
<evidence type="ECO:0000313" key="3">
    <source>
        <dbReference type="Proteomes" id="UP000593562"/>
    </source>
</evidence>
<comment type="caution">
    <text evidence="2">The sequence shown here is derived from an EMBL/GenBank/DDBJ whole genome shotgun (WGS) entry which is preliminary data.</text>
</comment>
<sequence length="162" mass="18922">MALRIHFFSPHALHRCQNSQFHPIPADISFPNRSRTQIPCMNKGISDADLALELSAEVEKMNTHLAQREEAMKKSRELLFSELVQYLDLKEEEVKKRWKRMDEEEKWVLVNGFVSEWGVNFYPLSRKHVKEMVEEQLNEEKQSPDSSSPVLFSGLKKIMGFS</sequence>
<dbReference type="InParanoid" id="A0A7J7DC81"/>
<dbReference type="Proteomes" id="UP000593562">
    <property type="component" value="Unassembled WGS sequence"/>
</dbReference>
<dbReference type="AlphaFoldDB" id="A0A7J7DC81"/>
<evidence type="ECO:0000313" key="2">
    <source>
        <dbReference type="EMBL" id="KAF5743960.1"/>
    </source>
</evidence>
<keyword evidence="3" id="KW-1185">Reference proteome</keyword>
<dbReference type="EMBL" id="JAAARO010000008">
    <property type="protein sequence ID" value="KAF5743960.1"/>
    <property type="molecule type" value="Genomic_DNA"/>
</dbReference>
<accession>A0A7J7DC81</accession>
<evidence type="ECO:0000259" key="1">
    <source>
        <dbReference type="Pfam" id="PF22950"/>
    </source>
</evidence>
<dbReference type="InterPro" id="IPR054290">
    <property type="entry name" value="DUF7026"/>
</dbReference>
<dbReference type="Pfam" id="PF22950">
    <property type="entry name" value="DUF7026"/>
    <property type="match status" value="1"/>
</dbReference>
<name>A0A7J7DC81_TRIWF</name>
<dbReference type="OrthoDB" id="1920063at2759"/>
<gene>
    <name evidence="2" type="ORF">HS088_TW08G00548</name>
</gene>
<feature type="domain" description="DUF7026" evidence="1">
    <location>
        <begin position="68"/>
        <end position="117"/>
    </location>
</feature>
<proteinExistence type="predicted"/>
<organism evidence="2 3">
    <name type="scientific">Tripterygium wilfordii</name>
    <name type="common">Thunder God vine</name>
    <dbReference type="NCBI Taxonomy" id="458696"/>
    <lineage>
        <taxon>Eukaryota</taxon>
        <taxon>Viridiplantae</taxon>
        <taxon>Streptophyta</taxon>
        <taxon>Embryophyta</taxon>
        <taxon>Tracheophyta</taxon>
        <taxon>Spermatophyta</taxon>
        <taxon>Magnoliopsida</taxon>
        <taxon>eudicotyledons</taxon>
        <taxon>Gunneridae</taxon>
        <taxon>Pentapetalae</taxon>
        <taxon>rosids</taxon>
        <taxon>fabids</taxon>
        <taxon>Celastrales</taxon>
        <taxon>Celastraceae</taxon>
        <taxon>Tripterygium</taxon>
    </lineage>
</organism>
<protein>
    <recommendedName>
        <fullName evidence="1">DUF7026 domain-containing protein</fullName>
    </recommendedName>
</protein>
<reference evidence="2 3" key="1">
    <citation type="journal article" date="2020" name="Nat. Commun.">
        <title>Genome of Tripterygium wilfordii and identification of cytochrome P450 involved in triptolide biosynthesis.</title>
        <authorList>
            <person name="Tu L."/>
            <person name="Su P."/>
            <person name="Zhang Z."/>
            <person name="Gao L."/>
            <person name="Wang J."/>
            <person name="Hu T."/>
            <person name="Zhou J."/>
            <person name="Zhang Y."/>
            <person name="Zhao Y."/>
            <person name="Liu Y."/>
            <person name="Song Y."/>
            <person name="Tong Y."/>
            <person name="Lu Y."/>
            <person name="Yang J."/>
            <person name="Xu C."/>
            <person name="Jia M."/>
            <person name="Peters R.J."/>
            <person name="Huang L."/>
            <person name="Gao W."/>
        </authorList>
    </citation>
    <scope>NUCLEOTIDE SEQUENCE [LARGE SCALE GENOMIC DNA]</scope>
    <source>
        <strain evidence="3">cv. XIE 37</strain>
        <tissue evidence="2">Leaf</tissue>
    </source>
</reference>